<keyword evidence="1" id="KW-1133">Transmembrane helix</keyword>
<keyword evidence="1" id="KW-0472">Membrane</keyword>
<feature type="transmembrane region" description="Helical" evidence="1">
    <location>
        <begin position="125"/>
        <end position="146"/>
    </location>
</feature>
<proteinExistence type="predicted"/>
<dbReference type="Proteomes" id="UP001592530">
    <property type="component" value="Unassembled WGS sequence"/>
</dbReference>
<gene>
    <name evidence="3" type="ORF">ACEZDB_15485</name>
</gene>
<dbReference type="EMBL" id="JBHEZY010000005">
    <property type="protein sequence ID" value="MFC1432048.1"/>
    <property type="molecule type" value="Genomic_DNA"/>
</dbReference>
<reference evidence="3 4" key="1">
    <citation type="submission" date="2024-09" db="EMBL/GenBank/DDBJ databases">
        <authorList>
            <person name="Lee S.D."/>
        </authorList>
    </citation>
    <scope>NUCLEOTIDE SEQUENCE [LARGE SCALE GENOMIC DNA]</scope>
    <source>
        <strain evidence="3 4">N1-3</strain>
    </source>
</reference>
<feature type="chain" id="PRO_5045769639" description="MFS transporter" evidence="2">
    <location>
        <begin position="27"/>
        <end position="220"/>
    </location>
</feature>
<evidence type="ECO:0008006" key="5">
    <source>
        <dbReference type="Google" id="ProtNLM"/>
    </source>
</evidence>
<evidence type="ECO:0000256" key="2">
    <source>
        <dbReference type="SAM" id="SignalP"/>
    </source>
</evidence>
<feature type="signal peptide" evidence="2">
    <location>
        <begin position="1"/>
        <end position="26"/>
    </location>
</feature>
<name>A0ABV6X185_9ACTN</name>
<protein>
    <recommendedName>
        <fullName evidence="5">MFS transporter</fullName>
    </recommendedName>
</protein>
<sequence length="220" mass="22020">MRAAPVLRCLRAGVFAVLCVALAASAHGLAMGAVPTLRTMSAASAVVFVLSFLAASRERSLAAICGAMALVQIGLHLLFDATAGGSSVLPGTTGAAAMANMAMANIPGMGAMPGMDGPAVPVPPHAMSGSAVVAHALAALAAAWWLRCGEAAVWALVRCAAALVPGPAAWVRARVVPPAAPPRVPAPGHVDGPSRKFPLLLRHAVIRRGPPRGPLPVPTG</sequence>
<dbReference type="RefSeq" id="WP_380553412.1">
    <property type="nucleotide sequence ID" value="NZ_JBHEZY010000005.1"/>
</dbReference>
<accession>A0ABV6X185</accession>
<feature type="transmembrane region" description="Helical" evidence="1">
    <location>
        <begin position="61"/>
        <end position="79"/>
    </location>
</feature>
<organism evidence="3 4">
    <name type="scientific">Streptacidiphilus alkalitolerans</name>
    <dbReference type="NCBI Taxonomy" id="3342712"/>
    <lineage>
        <taxon>Bacteria</taxon>
        <taxon>Bacillati</taxon>
        <taxon>Actinomycetota</taxon>
        <taxon>Actinomycetes</taxon>
        <taxon>Kitasatosporales</taxon>
        <taxon>Streptomycetaceae</taxon>
        <taxon>Streptacidiphilus</taxon>
    </lineage>
</organism>
<evidence type="ECO:0000313" key="3">
    <source>
        <dbReference type="EMBL" id="MFC1432048.1"/>
    </source>
</evidence>
<evidence type="ECO:0000256" key="1">
    <source>
        <dbReference type="SAM" id="Phobius"/>
    </source>
</evidence>
<evidence type="ECO:0000313" key="4">
    <source>
        <dbReference type="Proteomes" id="UP001592530"/>
    </source>
</evidence>
<keyword evidence="1" id="KW-0812">Transmembrane</keyword>
<comment type="caution">
    <text evidence="3">The sequence shown here is derived from an EMBL/GenBank/DDBJ whole genome shotgun (WGS) entry which is preliminary data.</text>
</comment>
<keyword evidence="2" id="KW-0732">Signal</keyword>